<name>A0A1F8AHV5_9EURO</name>
<keyword evidence="2" id="KW-0902">Two-component regulatory system</keyword>
<evidence type="ECO:0000256" key="2">
    <source>
        <dbReference type="ARBA" id="ARBA00023012"/>
    </source>
</evidence>
<dbReference type="EMBL" id="LYCR01000001">
    <property type="protein sequence ID" value="OGM51009.1"/>
    <property type="molecule type" value="Genomic_DNA"/>
</dbReference>
<dbReference type="RefSeq" id="XP_022394726.1">
    <property type="nucleotide sequence ID" value="XM_022527403.1"/>
</dbReference>
<dbReference type="InterPro" id="IPR011006">
    <property type="entry name" value="CheY-like_superfamily"/>
</dbReference>
<keyword evidence="5" id="KW-0418">Kinase</keyword>
<accession>A0A1F8AHV5</accession>
<dbReference type="GeneID" id="34443663"/>
<dbReference type="PROSITE" id="PS50110">
    <property type="entry name" value="RESPONSE_REGULATORY"/>
    <property type="match status" value="1"/>
</dbReference>
<dbReference type="InterPro" id="IPR001789">
    <property type="entry name" value="Sig_transdc_resp-reg_receiver"/>
</dbReference>
<evidence type="ECO:0000313" key="5">
    <source>
        <dbReference type="EMBL" id="OGM51009.1"/>
    </source>
</evidence>
<evidence type="ECO:0000313" key="6">
    <source>
        <dbReference type="Proteomes" id="UP000179179"/>
    </source>
</evidence>
<protein>
    <submittedName>
        <fullName evidence="5">Sensor histidine kinase/response regulator Fos-1/TcsA</fullName>
    </submittedName>
</protein>
<dbReference type="PANTHER" id="PTHR45339">
    <property type="entry name" value="HYBRID SIGNAL TRANSDUCTION HISTIDINE KINASE J"/>
    <property type="match status" value="1"/>
</dbReference>
<sequence length="71" mass="7833">MDISMPVLDGLEATSQIRSMKIDVPIIALTGNALKGDAETYLAKGALEMARYMRTESFTERFNYGVNTPAF</sequence>
<feature type="domain" description="Response regulatory" evidence="4">
    <location>
        <begin position="1"/>
        <end position="64"/>
    </location>
</feature>
<dbReference type="GO" id="GO:0000160">
    <property type="term" value="P:phosphorelay signal transduction system"/>
    <property type="evidence" value="ECO:0007669"/>
    <property type="project" value="UniProtKB-KW"/>
</dbReference>
<evidence type="ECO:0000256" key="1">
    <source>
        <dbReference type="ARBA" id="ARBA00022553"/>
    </source>
</evidence>
<dbReference type="OrthoDB" id="60033at2759"/>
<organism evidence="5 6">
    <name type="scientific">Aspergillus bombycis</name>
    <dbReference type="NCBI Taxonomy" id="109264"/>
    <lineage>
        <taxon>Eukaryota</taxon>
        <taxon>Fungi</taxon>
        <taxon>Dikarya</taxon>
        <taxon>Ascomycota</taxon>
        <taxon>Pezizomycotina</taxon>
        <taxon>Eurotiomycetes</taxon>
        <taxon>Eurotiomycetidae</taxon>
        <taxon>Eurotiales</taxon>
        <taxon>Aspergillaceae</taxon>
        <taxon>Aspergillus</taxon>
    </lineage>
</organism>
<keyword evidence="1 3" id="KW-0597">Phosphoprotein</keyword>
<proteinExistence type="predicted"/>
<dbReference type="GO" id="GO:0016301">
    <property type="term" value="F:kinase activity"/>
    <property type="evidence" value="ECO:0007669"/>
    <property type="project" value="UniProtKB-KW"/>
</dbReference>
<evidence type="ECO:0000256" key="3">
    <source>
        <dbReference type="PROSITE-ProRule" id="PRU00169"/>
    </source>
</evidence>
<dbReference type="AlphaFoldDB" id="A0A1F8AHV5"/>
<dbReference type="Proteomes" id="UP000179179">
    <property type="component" value="Unassembled WGS sequence"/>
</dbReference>
<evidence type="ECO:0000259" key="4">
    <source>
        <dbReference type="PROSITE" id="PS50110"/>
    </source>
</evidence>
<dbReference type="PANTHER" id="PTHR45339:SF1">
    <property type="entry name" value="HYBRID SIGNAL TRANSDUCTION HISTIDINE KINASE J"/>
    <property type="match status" value="1"/>
</dbReference>
<comment type="caution">
    <text evidence="5">The sequence shown here is derived from an EMBL/GenBank/DDBJ whole genome shotgun (WGS) entry which is preliminary data.</text>
</comment>
<keyword evidence="6" id="KW-1185">Reference proteome</keyword>
<gene>
    <name evidence="5" type="ORF">ABOM_000273</name>
</gene>
<dbReference type="Gene3D" id="3.40.50.2300">
    <property type="match status" value="1"/>
</dbReference>
<dbReference type="Pfam" id="PF00072">
    <property type="entry name" value="Response_reg"/>
    <property type="match status" value="1"/>
</dbReference>
<feature type="modified residue" description="4-aspartylphosphate" evidence="3">
    <location>
        <position position="2"/>
    </location>
</feature>
<reference evidence="5 6" key="1">
    <citation type="journal article" date="2016" name="Genome Biol. Evol.">
        <title>Draft genome sequence of an aflatoxigenic Aspergillus species, A. bombycis.</title>
        <authorList>
            <person name="Moore G.G."/>
            <person name="Mack B.M."/>
            <person name="Beltz S.B."/>
            <person name="Gilbert M.K."/>
        </authorList>
    </citation>
    <scope>NUCLEOTIDE SEQUENCE [LARGE SCALE GENOMIC DNA]</scope>
    <source>
        <strain evidence="6">NRRL 26010</strain>
    </source>
</reference>
<dbReference type="STRING" id="109264.A0A1F8AHV5"/>
<dbReference type="SUPFAM" id="SSF52172">
    <property type="entry name" value="CheY-like"/>
    <property type="match status" value="1"/>
</dbReference>
<keyword evidence="5" id="KW-0808">Transferase</keyword>